<sequence length="396" mass="44454">MNIDWQLIAKYIGNEVSTEERTLVEAKARENDSFAELLKDTQDIWNRSENLGKKGFIETDAAAHHLLMIELQDKINEWESEEAVLASYLENGFTDEKVINSFSDKDLLDESAFIWEKSKDIAGKNDLEINFQDVFNSLNQKISDQENKIETKQVDFTPKKKVTESVWKVQNIAAAVTLLIASLGILFVLNSSSQLEVVALNQTQKVDLPDGTEVWLQKGASLKYPESFGNTREVDLEGNAFFEVAKNASKPFIIHTGETYTKVLGTSFLLENTNNETSINVFSGKVQFGNENNQIFLIKSEAAAVKDGHISKTKFEVQNRVNFIQDALVFKNTPLSKASHILNTAFQAEIVLDQKISNKNISGDFSGKSLNEIVKIIEEIYGTTSEVKKDGSIYMK</sequence>
<feature type="domain" description="FecR protein" evidence="1">
    <location>
        <begin position="201"/>
        <end position="287"/>
    </location>
</feature>
<keyword evidence="4" id="KW-1185">Reference proteome</keyword>
<dbReference type="Pfam" id="PF16344">
    <property type="entry name" value="FecR_C"/>
    <property type="match status" value="1"/>
</dbReference>
<dbReference type="AlphaFoldDB" id="A0A315ZZE8"/>
<dbReference type="Proteomes" id="UP000245535">
    <property type="component" value="Unassembled WGS sequence"/>
</dbReference>
<gene>
    <name evidence="3" type="ORF">BC781_102282</name>
</gene>
<dbReference type="Gene3D" id="3.55.50.30">
    <property type="match status" value="1"/>
</dbReference>
<dbReference type="PANTHER" id="PTHR30273">
    <property type="entry name" value="PERIPLASMIC SIGNAL SENSOR AND SIGMA FACTOR ACTIVATOR FECR-RELATED"/>
    <property type="match status" value="1"/>
</dbReference>
<proteinExistence type="predicted"/>
<dbReference type="InterPro" id="IPR006860">
    <property type="entry name" value="FecR"/>
</dbReference>
<feature type="domain" description="Protein FecR C-terminal" evidence="2">
    <location>
        <begin position="328"/>
        <end position="390"/>
    </location>
</feature>
<name>A0A315ZZE8_SEDFL</name>
<dbReference type="Pfam" id="PF04773">
    <property type="entry name" value="FecR"/>
    <property type="match status" value="1"/>
</dbReference>
<evidence type="ECO:0000259" key="1">
    <source>
        <dbReference type="Pfam" id="PF04773"/>
    </source>
</evidence>
<dbReference type="Gene3D" id="2.60.120.1440">
    <property type="match status" value="1"/>
</dbReference>
<organism evidence="3 4">
    <name type="scientific">Sediminitomix flava</name>
    <dbReference type="NCBI Taxonomy" id="379075"/>
    <lineage>
        <taxon>Bacteria</taxon>
        <taxon>Pseudomonadati</taxon>
        <taxon>Bacteroidota</taxon>
        <taxon>Cytophagia</taxon>
        <taxon>Cytophagales</taxon>
        <taxon>Flammeovirgaceae</taxon>
        <taxon>Sediminitomix</taxon>
    </lineage>
</organism>
<comment type="caution">
    <text evidence="3">The sequence shown here is derived from an EMBL/GenBank/DDBJ whole genome shotgun (WGS) entry which is preliminary data.</text>
</comment>
<dbReference type="PANTHER" id="PTHR30273:SF2">
    <property type="entry name" value="PROTEIN FECR"/>
    <property type="match status" value="1"/>
</dbReference>
<dbReference type="InterPro" id="IPR032508">
    <property type="entry name" value="FecR_C"/>
</dbReference>
<accession>A0A315ZZE8</accession>
<evidence type="ECO:0000313" key="4">
    <source>
        <dbReference type="Proteomes" id="UP000245535"/>
    </source>
</evidence>
<dbReference type="RefSeq" id="WP_109616864.1">
    <property type="nucleotide sequence ID" value="NZ_QGDO01000002.1"/>
</dbReference>
<dbReference type="InterPro" id="IPR012373">
    <property type="entry name" value="Ferrdict_sens_TM"/>
</dbReference>
<reference evidence="3 4" key="1">
    <citation type="submission" date="2018-03" db="EMBL/GenBank/DDBJ databases">
        <title>Genomic Encyclopedia of Archaeal and Bacterial Type Strains, Phase II (KMG-II): from individual species to whole genera.</title>
        <authorList>
            <person name="Goeker M."/>
        </authorList>
    </citation>
    <scope>NUCLEOTIDE SEQUENCE [LARGE SCALE GENOMIC DNA]</scope>
    <source>
        <strain evidence="3 4">DSM 28229</strain>
    </source>
</reference>
<evidence type="ECO:0000313" key="3">
    <source>
        <dbReference type="EMBL" id="PWJ42737.1"/>
    </source>
</evidence>
<dbReference type="GO" id="GO:0016989">
    <property type="term" value="F:sigma factor antagonist activity"/>
    <property type="evidence" value="ECO:0007669"/>
    <property type="project" value="TreeGrafter"/>
</dbReference>
<dbReference type="OrthoDB" id="1452822at2"/>
<dbReference type="EMBL" id="QGDO01000002">
    <property type="protein sequence ID" value="PWJ42737.1"/>
    <property type="molecule type" value="Genomic_DNA"/>
</dbReference>
<protein>
    <submittedName>
        <fullName evidence="3">FecR family protein</fullName>
    </submittedName>
</protein>
<evidence type="ECO:0000259" key="2">
    <source>
        <dbReference type="Pfam" id="PF16344"/>
    </source>
</evidence>